<sequence>MSCGVLERSENVLWNVRKVLECPVKWGKEITIKEELKGVQWARWTCVTGNEVNGIGPKYADVIEINSVDANYLGQVLVTADDYGIVKLFRYPCPRKGAKFRKYLGHSAHVTSVRWSHDYQWIVSVGGADHSVFQWKFIPDRKLKDALHIAPQEQSDVPELDSEIEQETQMTYRRQVYKEDLPQLKEQCKDKHRSASSKRRERAPVNSIRLHFVHGYRGYDCRSNLFYTQTGEIVYHVAAIGVVYNRQQNTQKFYLGHTDDILCLAIHPMKDYVATGQVGRDSTVHIWDCETIKPLSVLKGHHQFGVCAVDFSADGKRLASVGIDDHHSVVLGSKDKIFAVKINPYMPDKLITAGVKHMRFWRRAGGGLIGRKACIGSGSKIDTMMCVVFGWTEEMSFSGTSTGDVCIWRDMFLMKTVKAHDGPVFSMHALDKGFVTGGKDGVVALWDDSFERCLKTYAIKRAALAPGSKGLLLEDNPSIRAISLGHGHILVGTKNGEILEVDKSGPVTLLVQGHMEGEVWGLAAHPHLPICATVSDDKTLRIWDLSPSHCMLAVRKLKKGGRCCSFSPDGKALAVGLNDGSFLIVNADTLEDLVSFHHRKDVISDIRFSPVTGKYLAVASYDNFVDIYNVMSSKRVGVCKGSSSYITHLDWDTRGKLLQVNTGAKEQLFFEAPRGKRQMIPALEVEKMSWSSWTSVLGPSCEGIWPVIGEVSDVTTAALSNDSKILATGDDFGFVKLFRYPVKGKFGKFKRYVAHSSHVTNLRWIHDDGLLVSVGGPDTSLMLWTHEVEGHREMRQCDSEESDIDSEEDGGYDSDVTRENEMAYTIKALSSSIRPTVGTKPHLQQKELSLDERQGVVRPPVSRALPQPEKLQTNNVGKKKRPIEDLVLELVFGYRGKDCRNNVHYMNDGADILYHAASVGILYNVATGSQSFYQEHTDDILCLTINQHPKFTNIVATGQVGDAADMSASSPSIHVWDAMSKQTLSVLRCYHSKGVCSVSFSATGKLLLSVGLDPEHTVTIWKWQEGAKIASKVGHNQRIFVAEFRPDSDTQFVSVGVKHVRFWTLAGRALLSKKGMLSSIEDARMQTMLAVAFGAGNLTFTGTISGDVCVWKDHILSRIVAKAHNGPVFTMYTTLRDGLIVTGGKERPSKEGGAVKLWDQELKRCRAFRLETGQTTDCVRSVCRGKGKILVGTRNAEIIEVGEKNAACNILISGHMDGPIWGLATHPTRDYFLSAAEDGTVRLWDIGDKKMLNKVNLGHAARTVSYSPEGDMVAIGMKNGEFIILLVASLKIWGKKRDRRSAIQDIRCKSVNFSAGVAMAADYMFISVQTPELTLIVPRFSPDSHYLAVGSSENAVDFYDLTIGPSLNRISYCKDIPSFVLQIDFSADSHYVQVSTGCYKRLVYEVPSGKLLMEQARLGGRGSGNLVQTQREVRCDVRLCLSLRDQSSYGR</sequence>
<feature type="repeat" description="WD" evidence="3">
    <location>
        <begin position="1220"/>
        <end position="1254"/>
    </location>
</feature>
<feature type="repeat" description="WD" evidence="3">
    <location>
        <begin position="752"/>
        <end position="784"/>
    </location>
</feature>
<dbReference type="Pfam" id="PF00400">
    <property type="entry name" value="WD40"/>
    <property type="match status" value="1"/>
</dbReference>
<dbReference type="PROSITE" id="PS00678">
    <property type="entry name" value="WD_REPEATS_1"/>
    <property type="match status" value="1"/>
</dbReference>
<dbReference type="InterPro" id="IPR055442">
    <property type="entry name" value="Beta-prop_EML-like_2nd"/>
</dbReference>
<dbReference type="PANTHER" id="PTHR13720:SF16">
    <property type="entry name" value="ECHINODERM MICROTUBULE-ASSOCIATED PROTEIN-LIKE 5"/>
    <property type="match status" value="1"/>
</dbReference>
<reference evidence="7" key="1">
    <citation type="submission" date="2023-07" db="EMBL/GenBank/DDBJ databases">
        <authorList>
            <person name="Stuckert A."/>
        </authorList>
    </citation>
    <scope>NUCLEOTIDE SEQUENCE</scope>
</reference>
<keyword evidence="8" id="KW-1185">Reference proteome</keyword>
<dbReference type="InterPro" id="IPR019775">
    <property type="entry name" value="WD40_repeat_CS"/>
</dbReference>
<dbReference type="PANTHER" id="PTHR13720">
    <property type="entry name" value="WD-40 REPEAT PROTEIN"/>
    <property type="match status" value="1"/>
</dbReference>
<gene>
    <name evidence="7" type="ORF">RIMI_LOCUS16832516</name>
</gene>
<feature type="domain" description="EML-like second beta-propeller" evidence="6">
    <location>
        <begin position="519"/>
        <end position="785"/>
    </location>
</feature>
<organism evidence="7 8">
    <name type="scientific">Ranitomeya imitator</name>
    <name type="common">mimic poison frog</name>
    <dbReference type="NCBI Taxonomy" id="111125"/>
    <lineage>
        <taxon>Eukaryota</taxon>
        <taxon>Metazoa</taxon>
        <taxon>Chordata</taxon>
        <taxon>Craniata</taxon>
        <taxon>Vertebrata</taxon>
        <taxon>Euteleostomi</taxon>
        <taxon>Amphibia</taxon>
        <taxon>Batrachia</taxon>
        <taxon>Anura</taxon>
        <taxon>Neobatrachia</taxon>
        <taxon>Hyloidea</taxon>
        <taxon>Dendrobatidae</taxon>
        <taxon>Dendrobatinae</taxon>
        <taxon>Ranitomeya</taxon>
    </lineage>
</organism>
<feature type="repeat" description="WD" evidence="3">
    <location>
        <begin position="417"/>
        <end position="447"/>
    </location>
</feature>
<dbReference type="InterPro" id="IPR050630">
    <property type="entry name" value="WD_repeat_EMAP"/>
</dbReference>
<dbReference type="PROSITE" id="PS50082">
    <property type="entry name" value="WD_REPEATS_2"/>
    <property type="match status" value="4"/>
</dbReference>
<evidence type="ECO:0008006" key="9">
    <source>
        <dbReference type="Google" id="ProtNLM"/>
    </source>
</evidence>
<dbReference type="EMBL" id="CAUEEQ010047821">
    <property type="protein sequence ID" value="CAJ0959500.1"/>
    <property type="molecule type" value="Genomic_DNA"/>
</dbReference>
<dbReference type="Pfam" id="PF23414">
    <property type="entry name" value="Beta-prop_EML_2"/>
    <property type="match status" value="2"/>
</dbReference>
<dbReference type="Proteomes" id="UP001176940">
    <property type="component" value="Unassembled WGS sequence"/>
</dbReference>
<dbReference type="SUPFAM" id="SSF63829">
    <property type="entry name" value="Calcium-dependent phosphotriesterase"/>
    <property type="match status" value="1"/>
</dbReference>
<feature type="domain" description="EML-like first beta-propeller" evidence="5">
    <location>
        <begin position="250"/>
        <end position="500"/>
    </location>
</feature>
<protein>
    <recommendedName>
        <fullName evidence="9">Echinoderm microtubule-associated protein-like 5</fullName>
    </recommendedName>
</protein>
<dbReference type="SUPFAM" id="SSF50978">
    <property type="entry name" value="WD40 repeat-like"/>
    <property type="match status" value="4"/>
</dbReference>
<feature type="compositionally biased region" description="Acidic residues" evidence="4">
    <location>
        <begin position="799"/>
        <end position="812"/>
    </location>
</feature>
<name>A0ABN9M8Q0_9NEOB</name>
<dbReference type="InterPro" id="IPR005108">
    <property type="entry name" value="HELP"/>
</dbReference>
<proteinExistence type="predicted"/>
<dbReference type="Pfam" id="PF23409">
    <property type="entry name" value="Beta-prop_EML"/>
    <property type="match status" value="2"/>
</dbReference>
<evidence type="ECO:0000313" key="8">
    <source>
        <dbReference type="Proteomes" id="UP001176940"/>
    </source>
</evidence>
<dbReference type="PROSITE" id="PS50294">
    <property type="entry name" value="WD_REPEATS_REGION"/>
    <property type="match status" value="1"/>
</dbReference>
<evidence type="ECO:0000256" key="3">
    <source>
        <dbReference type="PROSITE-ProRule" id="PRU00221"/>
    </source>
</evidence>
<evidence type="ECO:0000313" key="7">
    <source>
        <dbReference type="EMBL" id="CAJ0959500.1"/>
    </source>
</evidence>
<dbReference type="InterPro" id="IPR036322">
    <property type="entry name" value="WD40_repeat_dom_sf"/>
</dbReference>
<evidence type="ECO:0000256" key="2">
    <source>
        <dbReference type="ARBA" id="ARBA00022737"/>
    </source>
</evidence>
<dbReference type="InterPro" id="IPR055439">
    <property type="entry name" value="Beta-prop_EML_1st"/>
</dbReference>
<dbReference type="Gene3D" id="2.130.10.10">
    <property type="entry name" value="YVTN repeat-like/Quinoprotein amine dehydrogenase"/>
    <property type="match status" value="5"/>
</dbReference>
<dbReference type="Pfam" id="PF03451">
    <property type="entry name" value="HELP"/>
    <property type="match status" value="2"/>
</dbReference>
<dbReference type="InterPro" id="IPR001680">
    <property type="entry name" value="WD40_rpt"/>
</dbReference>
<feature type="region of interest" description="Disordered" evidence="4">
    <location>
        <begin position="792"/>
        <end position="815"/>
    </location>
</feature>
<evidence type="ECO:0000259" key="5">
    <source>
        <dbReference type="Pfam" id="PF23409"/>
    </source>
</evidence>
<evidence type="ECO:0000259" key="6">
    <source>
        <dbReference type="Pfam" id="PF23414"/>
    </source>
</evidence>
<dbReference type="SMART" id="SM00320">
    <property type="entry name" value="WD40"/>
    <property type="match status" value="15"/>
</dbReference>
<keyword evidence="2" id="KW-0677">Repeat</keyword>
<evidence type="ECO:0000256" key="1">
    <source>
        <dbReference type="ARBA" id="ARBA00022574"/>
    </source>
</evidence>
<feature type="repeat" description="WD" evidence="3">
    <location>
        <begin position="103"/>
        <end position="145"/>
    </location>
</feature>
<keyword evidence="1 3" id="KW-0853">WD repeat</keyword>
<comment type="caution">
    <text evidence="7">The sequence shown here is derived from an EMBL/GenBank/DDBJ whole genome shotgun (WGS) entry which is preliminary data.</text>
</comment>
<accession>A0ABN9M8Q0</accession>
<feature type="domain" description="EML-like first beta-propeller" evidence="5">
    <location>
        <begin position="929"/>
        <end position="1200"/>
    </location>
</feature>
<feature type="domain" description="EML-like second beta-propeller" evidence="6">
    <location>
        <begin position="23"/>
        <end position="136"/>
    </location>
</feature>
<evidence type="ECO:0000256" key="4">
    <source>
        <dbReference type="SAM" id="MobiDB-lite"/>
    </source>
</evidence>
<dbReference type="InterPro" id="IPR015943">
    <property type="entry name" value="WD40/YVTN_repeat-like_dom_sf"/>
</dbReference>